<accession>A0ABP8KWA9</accession>
<gene>
    <name evidence="2" type="ORF">GCM10023187_48590</name>
</gene>
<organism evidence="2 3">
    <name type="scientific">Nibrella viscosa</name>
    <dbReference type="NCBI Taxonomy" id="1084524"/>
    <lineage>
        <taxon>Bacteria</taxon>
        <taxon>Pseudomonadati</taxon>
        <taxon>Bacteroidota</taxon>
        <taxon>Cytophagia</taxon>
        <taxon>Cytophagales</taxon>
        <taxon>Spirosomataceae</taxon>
        <taxon>Nibrella</taxon>
    </lineage>
</organism>
<evidence type="ECO:0000313" key="3">
    <source>
        <dbReference type="Proteomes" id="UP001500936"/>
    </source>
</evidence>
<dbReference type="Proteomes" id="UP001500936">
    <property type="component" value="Unassembled WGS sequence"/>
</dbReference>
<dbReference type="PANTHER" id="PTHR40590">
    <property type="entry name" value="CYTOPLASMIC PROTEIN-RELATED"/>
    <property type="match status" value="1"/>
</dbReference>
<evidence type="ECO:0000313" key="2">
    <source>
        <dbReference type="EMBL" id="GAA4416798.1"/>
    </source>
</evidence>
<feature type="chain" id="PRO_5045553129" evidence="1">
    <location>
        <begin position="20"/>
        <end position="287"/>
    </location>
</feature>
<name>A0ABP8KWA9_9BACT</name>
<dbReference type="EMBL" id="BAABHB010000014">
    <property type="protein sequence ID" value="GAA4416798.1"/>
    <property type="molecule type" value="Genomic_DNA"/>
</dbReference>
<sequence>MKKLHALLVLAFIVQSATAQSSLLWQVSGNGLKKPSYLFGTYHILKDSYLDQNTKVKTAYQNADGVVVEMVVDSSAMLNMAMRALMLTNSLPNLISEKEYNLVAAEFQKATGFDLGLFNQVKPIVTSTMLSLAYLEKESDTLKRFTGQPLDLYFAAEGKKLGKTVTPLETMEEQITMLYDHDPVEKQAKQLVQMVKEKGNMRKTSQSLTNLYLSEDLNGMWKLSEQYGEQYGDMTYLVDERNRNWMKKLPNLMAVRPTFVAVGALHLPGPNGLIELLRKAGYKVEPL</sequence>
<dbReference type="PANTHER" id="PTHR40590:SF1">
    <property type="entry name" value="CYTOPLASMIC PROTEIN"/>
    <property type="match status" value="1"/>
</dbReference>
<dbReference type="RefSeq" id="WP_345270650.1">
    <property type="nucleotide sequence ID" value="NZ_BAABHB010000014.1"/>
</dbReference>
<dbReference type="CDD" id="cd14789">
    <property type="entry name" value="Tiki"/>
    <property type="match status" value="1"/>
</dbReference>
<dbReference type="InterPro" id="IPR002816">
    <property type="entry name" value="TraB/PrgY/GumN_fam"/>
</dbReference>
<keyword evidence="1" id="KW-0732">Signal</keyword>
<comment type="caution">
    <text evidence="2">The sequence shown here is derived from an EMBL/GenBank/DDBJ whole genome shotgun (WGS) entry which is preliminary data.</text>
</comment>
<proteinExistence type="predicted"/>
<keyword evidence="3" id="KW-1185">Reference proteome</keyword>
<feature type="signal peptide" evidence="1">
    <location>
        <begin position="1"/>
        <end position="19"/>
    </location>
</feature>
<evidence type="ECO:0000256" key="1">
    <source>
        <dbReference type="SAM" id="SignalP"/>
    </source>
</evidence>
<dbReference type="InterPro" id="IPR047111">
    <property type="entry name" value="YbaP-like"/>
</dbReference>
<dbReference type="Pfam" id="PF01963">
    <property type="entry name" value="TraB_PrgY_gumN"/>
    <property type="match status" value="1"/>
</dbReference>
<protein>
    <submittedName>
        <fullName evidence="2">TraB/GumN family protein</fullName>
    </submittedName>
</protein>
<reference evidence="3" key="1">
    <citation type="journal article" date="2019" name="Int. J. Syst. Evol. Microbiol.">
        <title>The Global Catalogue of Microorganisms (GCM) 10K type strain sequencing project: providing services to taxonomists for standard genome sequencing and annotation.</title>
        <authorList>
            <consortium name="The Broad Institute Genomics Platform"/>
            <consortium name="The Broad Institute Genome Sequencing Center for Infectious Disease"/>
            <person name="Wu L."/>
            <person name="Ma J."/>
        </authorList>
    </citation>
    <scope>NUCLEOTIDE SEQUENCE [LARGE SCALE GENOMIC DNA]</scope>
    <source>
        <strain evidence="3">JCM 17925</strain>
    </source>
</reference>